<reference evidence="9 10" key="1">
    <citation type="submission" date="2024-04" db="EMBL/GenBank/DDBJ databases">
        <title>Human intestinal bacterial collection.</title>
        <authorList>
            <person name="Pauvert C."/>
            <person name="Hitch T.C.A."/>
            <person name="Clavel T."/>
        </authorList>
    </citation>
    <scope>NUCLEOTIDE SEQUENCE [LARGE SCALE GENOMIC DNA]</scope>
    <source>
        <strain evidence="9 10">CLA-KB-H42</strain>
    </source>
</reference>
<keyword evidence="1 8" id="KW-0813">Transport</keyword>
<sequence>MGFVELALIAIGLSMDAFAVSVCKGLGMSKLNWKHALVIALFFGAFQGIMPVIGWALGTQFEGYITSIDHWIAFVLLAFIGAKMLWDAFHEDDECVECAEGEQARLDVKELVMLAVATSIDALAVGITFAFLRVDIVWAALTIAVTTFVLSFIGVATGNQFGSRFRKPATIAGGIVLILIGLKILLEHLGFLG</sequence>
<evidence type="ECO:0000256" key="4">
    <source>
        <dbReference type="ARBA" id="ARBA00022989"/>
    </source>
</evidence>
<keyword evidence="3 8" id="KW-0812">Transmembrane</keyword>
<evidence type="ECO:0000313" key="10">
    <source>
        <dbReference type="Proteomes" id="UP001487305"/>
    </source>
</evidence>
<organism evidence="9 10">
    <name type="scientific">Raoultibacter massiliensis</name>
    <dbReference type="NCBI Taxonomy" id="1852371"/>
    <lineage>
        <taxon>Bacteria</taxon>
        <taxon>Bacillati</taxon>
        <taxon>Actinomycetota</taxon>
        <taxon>Coriobacteriia</taxon>
        <taxon>Eggerthellales</taxon>
        <taxon>Eggerthellaceae</taxon>
        <taxon>Raoultibacter</taxon>
    </lineage>
</organism>
<evidence type="ECO:0000256" key="2">
    <source>
        <dbReference type="ARBA" id="ARBA00022475"/>
    </source>
</evidence>
<protein>
    <recommendedName>
        <fullName evidence="8">Putative manganese efflux pump MntP</fullName>
    </recommendedName>
</protein>
<dbReference type="RefSeq" id="WP_102374933.1">
    <property type="nucleotide sequence ID" value="NZ_DBFADM010000042.1"/>
</dbReference>
<comment type="function">
    <text evidence="8">Probably functions as a manganese efflux pump.</text>
</comment>
<comment type="similarity">
    <text evidence="8">Belongs to the MntP (TC 9.B.29) family.</text>
</comment>
<evidence type="ECO:0000256" key="5">
    <source>
        <dbReference type="ARBA" id="ARBA00023065"/>
    </source>
</evidence>
<dbReference type="PANTHER" id="PTHR35529">
    <property type="entry name" value="MANGANESE EFFLUX PUMP MNTP-RELATED"/>
    <property type="match status" value="1"/>
</dbReference>
<evidence type="ECO:0000313" key="9">
    <source>
        <dbReference type="EMBL" id="MEQ3362682.1"/>
    </source>
</evidence>
<dbReference type="PANTHER" id="PTHR35529:SF1">
    <property type="entry name" value="MANGANESE EFFLUX PUMP MNTP-RELATED"/>
    <property type="match status" value="1"/>
</dbReference>
<evidence type="ECO:0000256" key="7">
    <source>
        <dbReference type="ARBA" id="ARBA00023211"/>
    </source>
</evidence>
<feature type="transmembrane region" description="Helical" evidence="8">
    <location>
        <begin position="35"/>
        <end position="57"/>
    </location>
</feature>
<keyword evidence="4 8" id="KW-1133">Transmembrane helix</keyword>
<dbReference type="HAMAP" id="MF_01521">
    <property type="entry name" value="MntP_pump"/>
    <property type="match status" value="1"/>
</dbReference>
<accession>A0ABV1JDC0</accession>
<evidence type="ECO:0000256" key="6">
    <source>
        <dbReference type="ARBA" id="ARBA00023136"/>
    </source>
</evidence>
<keyword evidence="6 8" id="KW-0472">Membrane</keyword>
<dbReference type="InterPro" id="IPR003810">
    <property type="entry name" value="Mntp/YtaF"/>
</dbReference>
<comment type="subcellular location">
    <subcellularLocation>
        <location evidence="8">Cell membrane</location>
        <topology evidence="8">Multi-pass membrane protein</topology>
    </subcellularLocation>
</comment>
<comment type="caution">
    <text evidence="9">The sequence shown here is derived from an EMBL/GenBank/DDBJ whole genome shotgun (WGS) entry which is preliminary data.</text>
</comment>
<feature type="transmembrane region" description="Helical" evidence="8">
    <location>
        <begin position="63"/>
        <end position="82"/>
    </location>
</feature>
<name>A0ABV1JDC0_9ACTN</name>
<feature type="transmembrane region" description="Helical" evidence="8">
    <location>
        <begin position="6"/>
        <end position="23"/>
    </location>
</feature>
<keyword evidence="7 8" id="KW-0464">Manganese</keyword>
<proteinExistence type="inferred from homology"/>
<keyword evidence="5 8" id="KW-0406">Ion transport</keyword>
<dbReference type="Pfam" id="PF02659">
    <property type="entry name" value="Mntp"/>
    <property type="match status" value="1"/>
</dbReference>
<evidence type="ECO:0000256" key="8">
    <source>
        <dbReference type="HAMAP-Rule" id="MF_01521"/>
    </source>
</evidence>
<gene>
    <name evidence="8" type="primary">mntP</name>
    <name evidence="9" type="ORF">AAA083_06805</name>
</gene>
<evidence type="ECO:0000256" key="1">
    <source>
        <dbReference type="ARBA" id="ARBA00022448"/>
    </source>
</evidence>
<feature type="transmembrane region" description="Helical" evidence="8">
    <location>
        <begin position="138"/>
        <end position="157"/>
    </location>
</feature>
<keyword evidence="2 8" id="KW-1003">Cell membrane</keyword>
<feature type="transmembrane region" description="Helical" evidence="8">
    <location>
        <begin position="169"/>
        <end position="186"/>
    </location>
</feature>
<feature type="transmembrane region" description="Helical" evidence="8">
    <location>
        <begin position="111"/>
        <end position="132"/>
    </location>
</feature>
<dbReference type="Proteomes" id="UP001487305">
    <property type="component" value="Unassembled WGS sequence"/>
</dbReference>
<evidence type="ECO:0000256" key="3">
    <source>
        <dbReference type="ARBA" id="ARBA00022692"/>
    </source>
</evidence>
<dbReference type="EMBL" id="JBBNOP010000005">
    <property type="protein sequence ID" value="MEQ3362682.1"/>
    <property type="molecule type" value="Genomic_DNA"/>
</dbReference>
<dbReference type="InterPro" id="IPR022929">
    <property type="entry name" value="Put_MntP"/>
</dbReference>
<keyword evidence="10" id="KW-1185">Reference proteome</keyword>